<reference evidence="6" key="1">
    <citation type="submission" date="2015-09" db="EMBL/GenBank/DDBJ databases">
        <authorList>
            <consortium name="Pathogen Informatics"/>
        </authorList>
    </citation>
    <scope>NUCLEOTIDE SEQUENCE</scope>
    <source>
        <strain evidence="6">2789STDY5834896</strain>
    </source>
</reference>
<keyword evidence="2" id="KW-0479">Metal-binding</keyword>
<dbReference type="EMBL" id="FMHG01000001">
    <property type="protein sequence ID" value="SCJ39835.1"/>
    <property type="molecule type" value="Genomic_DNA"/>
</dbReference>
<organism evidence="6">
    <name type="scientific">uncultured Anaerotruncus sp</name>
    <dbReference type="NCBI Taxonomy" id="905011"/>
    <lineage>
        <taxon>Bacteria</taxon>
        <taxon>Bacillati</taxon>
        <taxon>Bacillota</taxon>
        <taxon>Clostridia</taxon>
        <taxon>Eubacteriales</taxon>
        <taxon>Oscillospiraceae</taxon>
        <taxon>Anaerotruncus</taxon>
        <taxon>environmental samples</taxon>
    </lineage>
</organism>
<dbReference type="Pfam" id="PF04015">
    <property type="entry name" value="DUF362"/>
    <property type="match status" value="1"/>
</dbReference>
<keyword evidence="4" id="KW-0411">Iron-sulfur</keyword>
<evidence type="ECO:0000256" key="3">
    <source>
        <dbReference type="ARBA" id="ARBA00023004"/>
    </source>
</evidence>
<dbReference type="GO" id="GO:0046872">
    <property type="term" value="F:metal ion binding"/>
    <property type="evidence" value="ECO:0007669"/>
    <property type="project" value="UniProtKB-KW"/>
</dbReference>
<dbReference type="PANTHER" id="PTHR43687">
    <property type="entry name" value="ADENYLYLSULFATE REDUCTASE, BETA SUBUNIT"/>
    <property type="match status" value="1"/>
</dbReference>
<dbReference type="SUPFAM" id="SSF54862">
    <property type="entry name" value="4Fe-4S ferredoxins"/>
    <property type="match status" value="1"/>
</dbReference>
<gene>
    <name evidence="6" type="ORF">SAMEA3545359_00215</name>
</gene>
<dbReference type="InterPro" id="IPR007160">
    <property type="entry name" value="DUF362"/>
</dbReference>
<dbReference type="PROSITE" id="PS51379">
    <property type="entry name" value="4FE4S_FER_2"/>
    <property type="match status" value="2"/>
</dbReference>
<keyword evidence="3" id="KW-0408">Iron</keyword>
<evidence type="ECO:0000256" key="1">
    <source>
        <dbReference type="ARBA" id="ARBA00022485"/>
    </source>
</evidence>
<dbReference type="Pfam" id="PF12838">
    <property type="entry name" value="Fer4_7"/>
    <property type="match status" value="1"/>
</dbReference>
<evidence type="ECO:0000256" key="4">
    <source>
        <dbReference type="ARBA" id="ARBA00023014"/>
    </source>
</evidence>
<dbReference type="InterPro" id="IPR050572">
    <property type="entry name" value="Fe-S_Ferredoxin"/>
</dbReference>
<feature type="domain" description="4Fe-4S ferredoxin-type" evidence="5">
    <location>
        <begin position="187"/>
        <end position="215"/>
    </location>
</feature>
<protein>
    <submittedName>
        <fullName evidence="6">Ferredoxin</fullName>
    </submittedName>
</protein>
<keyword evidence="1" id="KW-0004">4Fe-4S</keyword>
<dbReference type="PROSITE" id="PS00198">
    <property type="entry name" value="4FE4S_FER_1"/>
    <property type="match status" value="1"/>
</dbReference>
<accession>A0A1C6G3T1</accession>
<feature type="domain" description="4Fe-4S ferredoxin-type" evidence="5">
    <location>
        <begin position="216"/>
        <end position="245"/>
    </location>
</feature>
<dbReference type="AlphaFoldDB" id="A0A1C6G3T1"/>
<evidence type="ECO:0000313" key="6">
    <source>
        <dbReference type="EMBL" id="SCJ39835.1"/>
    </source>
</evidence>
<dbReference type="InterPro" id="IPR017896">
    <property type="entry name" value="4Fe4S_Fe-S-bd"/>
</dbReference>
<evidence type="ECO:0000256" key="2">
    <source>
        <dbReference type="ARBA" id="ARBA00022723"/>
    </source>
</evidence>
<name>A0A1C6G3T1_9FIRM</name>
<evidence type="ECO:0000259" key="5">
    <source>
        <dbReference type="PROSITE" id="PS51379"/>
    </source>
</evidence>
<dbReference type="Gene3D" id="3.30.70.20">
    <property type="match status" value="1"/>
</dbReference>
<dbReference type="PANTHER" id="PTHR43687:SF1">
    <property type="entry name" value="FERREDOXIN III"/>
    <property type="match status" value="1"/>
</dbReference>
<dbReference type="InterPro" id="IPR017900">
    <property type="entry name" value="4Fe4S_Fe_S_CS"/>
</dbReference>
<proteinExistence type="predicted"/>
<dbReference type="GO" id="GO:0051539">
    <property type="term" value="F:4 iron, 4 sulfur cluster binding"/>
    <property type="evidence" value="ECO:0007669"/>
    <property type="project" value="UniProtKB-KW"/>
</dbReference>
<sequence>MSPSKVYYTDFHATLEENLLQKLARLVRAAGMEQIDFKNKFTAIKIHFGEPGNLAYLRPNYAKVIADIVKEQGGRVFLTDCNTLYIGRRKNALDHLDAAYENGYNPFATGCQVIIGDGLKGTDEQLVPIDGEYVKEAKIGRGVMDADILISLTHFKVHECTGIGGALKNIGMGCGSRAGKMEMHSAGKPYVETEQCISCGACRKNCAHDAISFVEKKACIDHDKCVGCGRCIGVCPVDAVQPAQDEAFDVLNKKISEYTLAVIGDKPSFHISLVADVSPYCDCHAENDMPIVPDVGMFASFDPVALDTACADMVNAQQPLPDSLLDKVPHTGDYFTDIHPTTNWRSGVEHAEKLGLGSCAYELVKI</sequence>